<evidence type="ECO:0000256" key="1">
    <source>
        <dbReference type="SAM" id="MobiDB-lite"/>
    </source>
</evidence>
<feature type="compositionally biased region" description="Polar residues" evidence="1">
    <location>
        <begin position="115"/>
        <end position="124"/>
    </location>
</feature>
<feature type="region of interest" description="Disordered" evidence="1">
    <location>
        <begin position="254"/>
        <end position="291"/>
    </location>
</feature>
<dbReference type="InterPro" id="IPR001331">
    <property type="entry name" value="GDS_CDC24_CS"/>
</dbReference>
<dbReference type="Gene3D" id="2.30.29.30">
    <property type="entry name" value="Pleckstrin-homology domain (PH domain)/Phosphotyrosine-binding domain (PTB)"/>
    <property type="match status" value="1"/>
</dbReference>
<dbReference type="SMART" id="SM00233">
    <property type="entry name" value="PH"/>
    <property type="match status" value="1"/>
</dbReference>
<dbReference type="SUPFAM" id="SSF48065">
    <property type="entry name" value="DBL homology domain (DH-domain)"/>
    <property type="match status" value="1"/>
</dbReference>
<dbReference type="PANTHER" id="PTHR13217:SF6">
    <property type="entry name" value="PLECKSTRIN HOMOLOGY DOMAIN-CONTAINING FAMILY G MEMBER 7"/>
    <property type="match status" value="1"/>
</dbReference>
<dbReference type="EMBL" id="CACRXK020000987">
    <property type="protein sequence ID" value="CAB3986250.1"/>
    <property type="molecule type" value="Genomic_DNA"/>
</dbReference>
<feature type="compositionally biased region" description="Basic and acidic residues" evidence="1">
    <location>
        <begin position="362"/>
        <end position="371"/>
    </location>
</feature>
<dbReference type="PANTHER" id="PTHR13217">
    <property type="entry name" value="PLECKSTRIN HOMOLOGY DOMAIN-CONTAINING FAMILY G MEMBER 7"/>
    <property type="match status" value="1"/>
</dbReference>
<dbReference type="SMART" id="SM00325">
    <property type="entry name" value="RhoGEF"/>
    <property type="match status" value="1"/>
</dbReference>
<accession>A0A6S7GNK9</accession>
<sequence>FSYGYKKSTLVYPQDYIFDIAHLRTNGNLGELIDDMSNIANPEERFEMVKSENRILRERLHNALQREMKAIKTFQKLAHDNRLMHLKLKEYENVNKARLLNSDINEDESPLVNGNDCSPTQTYNGKHRKHARLSLENTQTRTTVDQNFRGTDENSRLRSQDRRELFKTKSSPSLMEGTDDDLIDSLEVRARSASLGSQDSDHIGDNGFPRNKKRSASSGTIDNSVNVVTFPLNRILSGEKRIISFPSNLDVVNEESDFKDSKSTVNRSSLSSEMTQSASSDLESNSPCHTPTLKKNFSENFLAPPNVSLQALHIHSQSLPSALNTKRIRSHSNIEGNNNDLTSKEKQSTSPRCPRRNTADFPRSKFVEHHISTRSLPAESSKSDRKSKKSESRKNSERASSSEDSDNREMSTSPATTRRRRNIKNSPNDVANDIRKFQKMLSTGQISQLSHESDDEEDILQAYEAARSKRHGCRRGSAVVQLPTSSMQMDLHVTTEQPLENSEGRKRQLGSHLALEDKRSSRWSSLLKNKKKLLLQKDRLRMSEDLKEYLSTISRPTRIASETELSLYRETHWTHLMSVTDETGKSRRLSQANNVSLPESEMKRREAVWELFHSEVVYLTAHLLVLKECFLEPLRDIQNKGFLVTVDDKKIFSNVEDLCEVSAKFAKDLLHLFKNEQKDQFGSTASVVTAFTKFKGKVHPQYERYCLSYSKTLHYLETLKQTEHVQDFFKWCESDPRCNRLKLTDLLVAPFQHLTKYPLLLKNIRKRTSEADKEQAPLTTTIKSVEDLIQELEGNVTVIRNYQKLKDLQKNLVWPSVGELDSKSFIPEHLRHVVSHQECGDILASPKRELIYQGPLTLYESAKTDITAFLFDDMLLLTLTKGAKKGNRLRKISASANMPEMHGVPSPLMSRKAPDYTYIVWKQPLPIDRFILYDLDDYPGNSIKNGFVLVHISRFKQAIAIHTLQASSQDVKNIWITKLRDAQTKWNELIEQENEQEKSQNNSPADNRKRNNENIEYHRRMDTDSESAGTNSESNSNEDTSNHIFDEEDMDMQQTIAENTEIADTTDITECDINSNHEHINDIYKQTRPKAPPRKISRLASAI</sequence>
<dbReference type="InterPro" id="IPR035899">
    <property type="entry name" value="DBL_dom_sf"/>
</dbReference>
<dbReference type="OrthoDB" id="5585231at2759"/>
<feature type="compositionally biased region" description="Basic and acidic residues" evidence="1">
    <location>
        <begin position="150"/>
        <end position="167"/>
    </location>
</feature>
<dbReference type="PROSITE" id="PS50010">
    <property type="entry name" value="DH_2"/>
    <property type="match status" value="1"/>
</dbReference>
<feature type="non-terminal residue" evidence="2">
    <location>
        <position position="1103"/>
    </location>
</feature>
<proteinExistence type="predicted"/>
<protein>
    <submittedName>
        <fullName evidence="2">Rho guanine nucleotide exchange factor 26-like isoform X1</fullName>
    </submittedName>
</protein>
<name>A0A6S7GNK9_PARCT</name>
<feature type="region of interest" description="Disordered" evidence="1">
    <location>
        <begin position="992"/>
        <end position="1042"/>
    </location>
</feature>
<reference evidence="2" key="1">
    <citation type="submission" date="2020-04" db="EMBL/GenBank/DDBJ databases">
        <authorList>
            <person name="Alioto T."/>
            <person name="Alioto T."/>
            <person name="Gomez Garrido J."/>
        </authorList>
    </citation>
    <scope>NUCLEOTIDE SEQUENCE</scope>
    <source>
        <strain evidence="2">A484AB</strain>
    </source>
</reference>
<dbReference type="Proteomes" id="UP001152795">
    <property type="component" value="Unassembled WGS sequence"/>
</dbReference>
<feature type="compositionally biased region" description="Basic and acidic residues" evidence="1">
    <location>
        <begin position="381"/>
        <end position="409"/>
    </location>
</feature>
<feature type="compositionally biased region" description="Low complexity" evidence="1">
    <location>
        <begin position="1030"/>
        <end position="1039"/>
    </location>
</feature>
<dbReference type="GO" id="GO:0005085">
    <property type="term" value="F:guanyl-nucleotide exchange factor activity"/>
    <property type="evidence" value="ECO:0007669"/>
    <property type="project" value="InterPro"/>
</dbReference>
<feature type="compositionally biased region" description="Basic and acidic residues" evidence="1">
    <location>
        <begin position="1006"/>
        <end position="1023"/>
    </location>
</feature>
<evidence type="ECO:0000313" key="3">
    <source>
        <dbReference type="Proteomes" id="UP001152795"/>
    </source>
</evidence>
<dbReference type="InterPro" id="IPR000219">
    <property type="entry name" value="DH_dom"/>
</dbReference>
<evidence type="ECO:0000313" key="2">
    <source>
        <dbReference type="EMBL" id="CAB3986250.1"/>
    </source>
</evidence>
<dbReference type="Gene3D" id="1.20.900.10">
    <property type="entry name" value="Dbl homology (DH) domain"/>
    <property type="match status" value="1"/>
</dbReference>
<dbReference type="InterPro" id="IPR011993">
    <property type="entry name" value="PH-like_dom_sf"/>
</dbReference>
<gene>
    <name evidence="2" type="ORF">PACLA_8A079186</name>
</gene>
<dbReference type="GO" id="GO:0007266">
    <property type="term" value="P:Rho protein signal transduction"/>
    <property type="evidence" value="ECO:0007669"/>
    <property type="project" value="TreeGrafter"/>
</dbReference>
<feature type="region of interest" description="Disordered" evidence="1">
    <location>
        <begin position="331"/>
        <end position="432"/>
    </location>
</feature>
<comment type="caution">
    <text evidence="2">The sequence shown here is derived from an EMBL/GenBank/DDBJ whole genome shotgun (WGS) entry which is preliminary data.</text>
</comment>
<keyword evidence="3" id="KW-1185">Reference proteome</keyword>
<dbReference type="AlphaFoldDB" id="A0A6S7GNK9"/>
<dbReference type="InterPro" id="IPR001849">
    <property type="entry name" value="PH_domain"/>
</dbReference>
<feature type="compositionally biased region" description="Polar residues" evidence="1">
    <location>
        <begin position="135"/>
        <end position="149"/>
    </location>
</feature>
<feature type="region of interest" description="Disordered" evidence="1">
    <location>
        <begin position="106"/>
        <end position="180"/>
    </location>
</feature>
<dbReference type="CDD" id="cd00160">
    <property type="entry name" value="RhoGEF"/>
    <property type="match status" value="1"/>
</dbReference>
<dbReference type="InterPro" id="IPR040181">
    <property type="entry name" value="PKHG5/7"/>
</dbReference>
<dbReference type="PROSITE" id="PS00741">
    <property type="entry name" value="DH_1"/>
    <property type="match status" value="1"/>
</dbReference>
<feature type="compositionally biased region" description="Polar residues" evidence="1">
    <location>
        <begin position="263"/>
        <end position="291"/>
    </location>
</feature>
<feature type="region of interest" description="Disordered" evidence="1">
    <location>
        <begin position="193"/>
        <end position="219"/>
    </location>
</feature>
<dbReference type="Pfam" id="PF00621">
    <property type="entry name" value="RhoGEF"/>
    <property type="match status" value="1"/>
</dbReference>
<dbReference type="SUPFAM" id="SSF50729">
    <property type="entry name" value="PH domain-like"/>
    <property type="match status" value="1"/>
</dbReference>
<organism evidence="2 3">
    <name type="scientific">Paramuricea clavata</name>
    <name type="common">Red gorgonian</name>
    <name type="synonym">Violescent sea-whip</name>
    <dbReference type="NCBI Taxonomy" id="317549"/>
    <lineage>
        <taxon>Eukaryota</taxon>
        <taxon>Metazoa</taxon>
        <taxon>Cnidaria</taxon>
        <taxon>Anthozoa</taxon>
        <taxon>Octocorallia</taxon>
        <taxon>Malacalcyonacea</taxon>
        <taxon>Plexauridae</taxon>
        <taxon>Paramuricea</taxon>
    </lineage>
</organism>
<feature type="compositionally biased region" description="Polar residues" evidence="1">
    <location>
        <begin position="331"/>
        <end position="341"/>
    </location>
</feature>